<dbReference type="InterPro" id="IPR022050">
    <property type="entry name" value="T_hemolysin"/>
</dbReference>
<name>A0A1H2DV77_9GAMM</name>
<dbReference type="Pfam" id="PF12261">
    <property type="entry name" value="T_hemolysin"/>
    <property type="match status" value="1"/>
</dbReference>
<dbReference type="STRING" id="1245526.SAMN05216580_0025"/>
<dbReference type="RefSeq" id="WP_090211191.1">
    <property type="nucleotide sequence ID" value="NZ_LT629780.1"/>
</dbReference>
<dbReference type="EMBL" id="LT629780">
    <property type="protein sequence ID" value="SDT86731.1"/>
    <property type="molecule type" value="Genomic_DNA"/>
</dbReference>
<proteinExistence type="predicted"/>
<sequence length="232" mass="25437">MAPLRDGCDEFLATIGCDERLALYMAMQEPCTKRRKQLETFIEQRFAEHYAARVRHFMPCLLGLHADDGTLQAALGVRCARQGALFLERYLDEPVEQRIAALSGGALPVRGQIAEVGNLAALGAGHARLLIVALTELLAVAGFRWVAFTGTPLLLNSFHRLGLSPLHLGAADPQRMGDELADWGSYYATGPQVMVGDILAGHRRLQALGVYRRLGYQARHELHEELAHVACG</sequence>
<keyword evidence="2" id="KW-1185">Reference proteome</keyword>
<dbReference type="AlphaFoldDB" id="A0A1H2DV77"/>
<evidence type="ECO:0000313" key="2">
    <source>
        <dbReference type="Proteomes" id="UP000243063"/>
    </source>
</evidence>
<evidence type="ECO:0000313" key="1">
    <source>
        <dbReference type="EMBL" id="SDT86731.1"/>
    </source>
</evidence>
<accession>A0A1H2DV77</accession>
<organism evidence="1 2">
    <name type="scientific">Geopseudomonas guangdongensis</name>
    <dbReference type="NCBI Taxonomy" id="1245526"/>
    <lineage>
        <taxon>Bacteria</taxon>
        <taxon>Pseudomonadati</taxon>
        <taxon>Pseudomonadota</taxon>
        <taxon>Gammaproteobacteria</taxon>
        <taxon>Pseudomonadales</taxon>
        <taxon>Pseudomonadaceae</taxon>
        <taxon>Geopseudomonas</taxon>
    </lineage>
</organism>
<dbReference type="OrthoDB" id="7432757at2"/>
<gene>
    <name evidence="1" type="ORF">SAMN05216580_0025</name>
</gene>
<dbReference type="Proteomes" id="UP000243063">
    <property type="component" value="Chromosome I"/>
</dbReference>
<reference evidence="2" key="1">
    <citation type="submission" date="2016-10" db="EMBL/GenBank/DDBJ databases">
        <authorList>
            <person name="Varghese N."/>
            <person name="Submissions S."/>
        </authorList>
    </citation>
    <scope>NUCLEOTIDE SEQUENCE [LARGE SCALE GENOMIC DNA]</scope>
    <source>
        <strain evidence="2">CCTCC 2012022</strain>
    </source>
</reference>
<protein>
    <submittedName>
        <fullName evidence="1">Thermostable hemolysin</fullName>
    </submittedName>
</protein>